<gene>
    <name evidence="1" type="ORF">RJ641_026544</name>
</gene>
<comment type="caution">
    <text evidence="1">The sequence shown here is derived from an EMBL/GenBank/DDBJ whole genome shotgun (WGS) entry which is preliminary data.</text>
</comment>
<dbReference type="AlphaFoldDB" id="A0AAN8WBU7"/>
<evidence type="ECO:0000313" key="1">
    <source>
        <dbReference type="EMBL" id="KAK6945442.1"/>
    </source>
</evidence>
<reference evidence="1 2" key="1">
    <citation type="submission" date="2023-12" db="EMBL/GenBank/DDBJ databases">
        <title>A high-quality genome assembly for Dillenia turbinata (Dilleniales).</title>
        <authorList>
            <person name="Chanderbali A."/>
        </authorList>
    </citation>
    <scope>NUCLEOTIDE SEQUENCE [LARGE SCALE GENOMIC DNA]</scope>
    <source>
        <strain evidence="1">LSX21</strain>
        <tissue evidence="1">Leaf</tissue>
    </source>
</reference>
<sequence>MQKDFTNLLGLERLKVHTSETHTSWTKLTDYWQLDRCSTFIPVNHFDVTFALHCIANGDARTISSIRSRLDRKTGICPTPYEMAGQLNCLDTRKETEVVLTIEDTTRGAGVWYEVEDDGRWAWLGLLCEGEERW</sequence>
<protein>
    <submittedName>
        <fullName evidence="1">Uncharacterized protein</fullName>
    </submittedName>
</protein>
<evidence type="ECO:0000313" key="2">
    <source>
        <dbReference type="Proteomes" id="UP001370490"/>
    </source>
</evidence>
<accession>A0AAN8WBU7</accession>
<name>A0AAN8WBU7_9MAGN</name>
<keyword evidence="2" id="KW-1185">Reference proteome</keyword>
<proteinExistence type="predicted"/>
<organism evidence="1 2">
    <name type="scientific">Dillenia turbinata</name>
    <dbReference type="NCBI Taxonomy" id="194707"/>
    <lineage>
        <taxon>Eukaryota</taxon>
        <taxon>Viridiplantae</taxon>
        <taxon>Streptophyta</taxon>
        <taxon>Embryophyta</taxon>
        <taxon>Tracheophyta</taxon>
        <taxon>Spermatophyta</taxon>
        <taxon>Magnoliopsida</taxon>
        <taxon>eudicotyledons</taxon>
        <taxon>Gunneridae</taxon>
        <taxon>Pentapetalae</taxon>
        <taxon>Dilleniales</taxon>
        <taxon>Dilleniaceae</taxon>
        <taxon>Dillenia</taxon>
    </lineage>
</organism>
<dbReference type="Proteomes" id="UP001370490">
    <property type="component" value="Unassembled WGS sequence"/>
</dbReference>
<dbReference type="EMBL" id="JBAMMX010000003">
    <property type="protein sequence ID" value="KAK6945442.1"/>
    <property type="molecule type" value="Genomic_DNA"/>
</dbReference>